<reference evidence="2" key="1">
    <citation type="submission" date="2020-05" db="EMBL/GenBank/DDBJ databases">
        <authorList>
            <person name="Chiriac C."/>
            <person name="Salcher M."/>
            <person name="Ghai R."/>
            <person name="Kavagutti S V."/>
        </authorList>
    </citation>
    <scope>NUCLEOTIDE SEQUENCE</scope>
</reference>
<gene>
    <name evidence="2" type="ORF">UFOPK4071_01577</name>
</gene>
<proteinExistence type="predicted"/>
<dbReference type="AlphaFoldDB" id="A0A6J7RE50"/>
<protein>
    <submittedName>
        <fullName evidence="2">Unannotated protein</fullName>
    </submittedName>
</protein>
<accession>A0A6J7RE50</accession>
<evidence type="ECO:0000313" key="2">
    <source>
        <dbReference type="EMBL" id="CAB5026941.1"/>
    </source>
</evidence>
<organism evidence="2">
    <name type="scientific">freshwater metagenome</name>
    <dbReference type="NCBI Taxonomy" id="449393"/>
    <lineage>
        <taxon>unclassified sequences</taxon>
        <taxon>metagenomes</taxon>
        <taxon>ecological metagenomes</taxon>
    </lineage>
</organism>
<evidence type="ECO:0000256" key="1">
    <source>
        <dbReference type="SAM" id="MobiDB-lite"/>
    </source>
</evidence>
<dbReference type="EMBL" id="CAFBPF010000276">
    <property type="protein sequence ID" value="CAB5026941.1"/>
    <property type="molecule type" value="Genomic_DNA"/>
</dbReference>
<name>A0A6J7RE50_9ZZZZ</name>
<feature type="region of interest" description="Disordered" evidence="1">
    <location>
        <begin position="1"/>
        <end position="26"/>
    </location>
</feature>
<sequence length="68" mass="7304">MHNVVELINGGVEESPDDDLPGEHHSSIDATKARYAGIYKFLSVPGIGDIDLAVDYLDGCSKSLKLCN</sequence>